<comment type="caution">
    <text evidence="4">The sequence shown here is derived from an EMBL/GenBank/DDBJ whole genome shotgun (WGS) entry which is preliminary data.</text>
</comment>
<evidence type="ECO:0000256" key="2">
    <source>
        <dbReference type="SAM" id="Phobius"/>
    </source>
</evidence>
<dbReference type="EMBL" id="CAXAMM010011048">
    <property type="protein sequence ID" value="CAK9024868.1"/>
    <property type="molecule type" value="Genomic_DNA"/>
</dbReference>
<feature type="transmembrane region" description="Helical" evidence="2">
    <location>
        <begin position="341"/>
        <end position="368"/>
    </location>
</feature>
<dbReference type="Proteomes" id="UP001642464">
    <property type="component" value="Unassembled WGS sequence"/>
</dbReference>
<organism evidence="4 5">
    <name type="scientific">Durusdinium trenchii</name>
    <dbReference type="NCBI Taxonomy" id="1381693"/>
    <lineage>
        <taxon>Eukaryota</taxon>
        <taxon>Sar</taxon>
        <taxon>Alveolata</taxon>
        <taxon>Dinophyceae</taxon>
        <taxon>Suessiales</taxon>
        <taxon>Symbiodiniaceae</taxon>
        <taxon>Durusdinium</taxon>
    </lineage>
</organism>
<sequence>MKAAVLLSWILFVNNQAQASFLRQVTDASAQVGRILDGTTWTCHNVTTVTGKLLDHDSNGKPSVGDCIQYPASVRSSIDLTQGTSSQGKIPGTDQFASFVTNATCGGLTITEFLPSSPSSSGTSTSSLEPPSGFSCPKGQIAVRSGAGSDDSNVASRITTTTGRGVGVPVSSCDKYGADWDEDAGLCYPPCRSGFTGAGPLCLVQCPSGFKDTGLECEKPSSYGRGAGHIGHCNNCEKYGLLYYPRCAENFHNVGCCVCSPDCPSNTKDIGVACQKNSYPRGVGKPLGCPDGFDYDAGLCYHKCPPGAHGVGPLCYGECTADQPYRLGIWCYASESERNEILGAIIGGVIGGAILVGVVTAVAAPLIVAAVSAAAVAGPVVIASSGPLTSSIVIVGALAL</sequence>
<feature type="region of interest" description="Disordered" evidence="1">
    <location>
        <begin position="139"/>
        <end position="158"/>
    </location>
</feature>
<keyword evidence="3" id="KW-0732">Signal</keyword>
<evidence type="ECO:0000313" key="5">
    <source>
        <dbReference type="Proteomes" id="UP001642464"/>
    </source>
</evidence>
<dbReference type="PANTHER" id="PTHR34859">
    <property type="entry name" value="UNNAMED PRODUCT"/>
    <property type="match status" value="1"/>
</dbReference>
<feature type="chain" id="PRO_5047003650" evidence="3">
    <location>
        <begin position="20"/>
        <end position="400"/>
    </location>
</feature>
<accession>A0ABP0KDJ9</accession>
<name>A0ABP0KDJ9_9DINO</name>
<evidence type="ECO:0000256" key="1">
    <source>
        <dbReference type="SAM" id="MobiDB-lite"/>
    </source>
</evidence>
<keyword evidence="2" id="KW-1133">Transmembrane helix</keyword>
<evidence type="ECO:0000256" key="3">
    <source>
        <dbReference type="SAM" id="SignalP"/>
    </source>
</evidence>
<reference evidence="4 5" key="1">
    <citation type="submission" date="2024-02" db="EMBL/GenBank/DDBJ databases">
        <authorList>
            <person name="Chen Y."/>
            <person name="Shah S."/>
            <person name="Dougan E. K."/>
            <person name="Thang M."/>
            <person name="Chan C."/>
        </authorList>
    </citation>
    <scope>NUCLEOTIDE SEQUENCE [LARGE SCALE GENOMIC DNA]</scope>
</reference>
<keyword evidence="2" id="KW-0472">Membrane</keyword>
<protein>
    <submittedName>
        <fullName evidence="4">Uncharacterized protein</fullName>
    </submittedName>
</protein>
<feature type="signal peptide" evidence="3">
    <location>
        <begin position="1"/>
        <end position="19"/>
    </location>
</feature>
<evidence type="ECO:0000313" key="4">
    <source>
        <dbReference type="EMBL" id="CAK9024868.1"/>
    </source>
</evidence>
<keyword evidence="5" id="KW-1185">Reference proteome</keyword>
<proteinExistence type="predicted"/>
<keyword evidence="2" id="KW-0812">Transmembrane</keyword>
<feature type="transmembrane region" description="Helical" evidence="2">
    <location>
        <begin position="380"/>
        <end position="399"/>
    </location>
</feature>
<dbReference type="PANTHER" id="PTHR34859:SF2">
    <property type="entry name" value="LYSM DOMAIN-CONTAINING PROTEIN"/>
    <property type="match status" value="1"/>
</dbReference>
<gene>
    <name evidence="4" type="ORF">SCF082_LOCUS16815</name>
</gene>